<proteinExistence type="predicted"/>
<dbReference type="Proteomes" id="UP000694621">
    <property type="component" value="Unplaced"/>
</dbReference>
<protein>
    <submittedName>
        <fullName evidence="1">Uncharacterized protein</fullName>
    </submittedName>
</protein>
<reference evidence="1" key="1">
    <citation type="submission" date="2025-08" db="UniProtKB">
        <authorList>
            <consortium name="Ensembl"/>
        </authorList>
    </citation>
    <scope>IDENTIFICATION</scope>
</reference>
<organism evidence="1 2">
    <name type="scientific">Astyanax mexicanus</name>
    <name type="common">Blind cave fish</name>
    <name type="synonym">Astyanax fasciatus mexicanus</name>
    <dbReference type="NCBI Taxonomy" id="7994"/>
    <lineage>
        <taxon>Eukaryota</taxon>
        <taxon>Metazoa</taxon>
        <taxon>Chordata</taxon>
        <taxon>Craniata</taxon>
        <taxon>Vertebrata</taxon>
        <taxon>Euteleostomi</taxon>
        <taxon>Actinopterygii</taxon>
        <taxon>Neopterygii</taxon>
        <taxon>Teleostei</taxon>
        <taxon>Ostariophysi</taxon>
        <taxon>Characiformes</taxon>
        <taxon>Characoidei</taxon>
        <taxon>Acestrorhamphidae</taxon>
        <taxon>Acestrorhamphinae</taxon>
        <taxon>Astyanax</taxon>
    </lineage>
</organism>
<sequence length="105" mass="11479">MSDAGEVEPLDGALLVIAADHLAVGNLLAQAVRGVPLAPRQESRLSLFRCRRGRRDDTRSETTLAELLLVSCRTFSAERSVSPGSRKHGEWASICRERFSTSSII</sequence>
<dbReference type="OrthoDB" id="8942041at2759"/>
<dbReference type="AlphaFoldDB" id="A0A8B9KG04"/>
<name>A0A8B9KG04_ASTMX</name>
<evidence type="ECO:0000313" key="1">
    <source>
        <dbReference type="Ensembl" id="ENSAMXP00005035708.1"/>
    </source>
</evidence>
<evidence type="ECO:0000313" key="2">
    <source>
        <dbReference type="Proteomes" id="UP000694621"/>
    </source>
</evidence>
<dbReference type="Ensembl" id="ENSAMXT00005038939.1">
    <property type="protein sequence ID" value="ENSAMXP00005035708.1"/>
    <property type="gene ID" value="ENSAMXG00005017101.1"/>
</dbReference>
<accession>A0A8B9KG04</accession>